<accession>A0AAW0EDJ1</accession>
<proteinExistence type="predicted"/>
<feature type="region of interest" description="Disordered" evidence="1">
    <location>
        <begin position="216"/>
        <end position="245"/>
    </location>
</feature>
<feature type="compositionally biased region" description="Low complexity" evidence="1">
    <location>
        <begin position="333"/>
        <end position="345"/>
    </location>
</feature>
<sequence>MFPHSFTTRINTNLLHQLFKHKMTSTITPSSLKALECLLLQSPYLQSASQLPPLPSALSPVDAIREESDIGLASPRCVARLSCTPLIPSEQLAPLSFDPQLLVALSRMGSQGAENPTQAAQISPSPPSCATVQQKTSSTQNAWSGSLFAEPSSSVNIPFSIASEGVEVNAIDLFGKGIGLGLGFTSAPTLPSGPRSTDQSTIIPIVQVVAGSLSRPNLRPAATQRQDSSPALPSPSPRVAPPSVAESSQIAITCEIANSPNVETASSSPRTHRPLLSRLHNSAHNVLRSPKFPARALSAIPHLLSRRSSSGHPGGEFQGKSRVASWVSEQQRASVSQKSATTSSSRPAGMSDVMFLAAQSVTEEGRRFRKKAGLDKAPEPMSPSMKRVAQMVREEVALGEEREARSAKFQYKKHSK</sequence>
<dbReference type="Proteomes" id="UP001362999">
    <property type="component" value="Unassembled WGS sequence"/>
</dbReference>
<name>A0AAW0EDJ1_9AGAR</name>
<dbReference type="EMBL" id="JAWWNJ010000002">
    <property type="protein sequence ID" value="KAK7062225.1"/>
    <property type="molecule type" value="Genomic_DNA"/>
</dbReference>
<dbReference type="AlphaFoldDB" id="A0AAW0EDJ1"/>
<gene>
    <name evidence="2" type="ORF">R3P38DRAFT_3251562</name>
</gene>
<evidence type="ECO:0000313" key="3">
    <source>
        <dbReference type="Proteomes" id="UP001362999"/>
    </source>
</evidence>
<evidence type="ECO:0000256" key="1">
    <source>
        <dbReference type="SAM" id="MobiDB-lite"/>
    </source>
</evidence>
<feature type="region of interest" description="Disordered" evidence="1">
    <location>
        <begin position="366"/>
        <end position="387"/>
    </location>
</feature>
<feature type="region of interest" description="Disordered" evidence="1">
    <location>
        <begin position="113"/>
        <end position="132"/>
    </location>
</feature>
<organism evidence="2 3">
    <name type="scientific">Favolaschia claudopus</name>
    <dbReference type="NCBI Taxonomy" id="2862362"/>
    <lineage>
        <taxon>Eukaryota</taxon>
        <taxon>Fungi</taxon>
        <taxon>Dikarya</taxon>
        <taxon>Basidiomycota</taxon>
        <taxon>Agaricomycotina</taxon>
        <taxon>Agaricomycetes</taxon>
        <taxon>Agaricomycetidae</taxon>
        <taxon>Agaricales</taxon>
        <taxon>Marasmiineae</taxon>
        <taxon>Mycenaceae</taxon>
        <taxon>Favolaschia</taxon>
    </lineage>
</organism>
<keyword evidence="3" id="KW-1185">Reference proteome</keyword>
<comment type="caution">
    <text evidence="2">The sequence shown here is derived from an EMBL/GenBank/DDBJ whole genome shotgun (WGS) entry which is preliminary data.</text>
</comment>
<reference evidence="2 3" key="1">
    <citation type="journal article" date="2024" name="J Genomics">
        <title>Draft genome sequencing and assembly of Favolaschia claudopus CIRM-BRFM 2984 isolated from oak limbs.</title>
        <authorList>
            <person name="Navarro D."/>
            <person name="Drula E."/>
            <person name="Chaduli D."/>
            <person name="Cazenave R."/>
            <person name="Ahrendt S."/>
            <person name="Wang J."/>
            <person name="Lipzen A."/>
            <person name="Daum C."/>
            <person name="Barry K."/>
            <person name="Grigoriev I.V."/>
            <person name="Favel A."/>
            <person name="Rosso M.N."/>
            <person name="Martin F."/>
        </authorList>
    </citation>
    <scope>NUCLEOTIDE SEQUENCE [LARGE SCALE GENOMIC DNA]</scope>
    <source>
        <strain evidence="2 3">CIRM-BRFM 2984</strain>
    </source>
</reference>
<protein>
    <submittedName>
        <fullName evidence="2">Uncharacterized protein</fullName>
    </submittedName>
</protein>
<evidence type="ECO:0000313" key="2">
    <source>
        <dbReference type="EMBL" id="KAK7062225.1"/>
    </source>
</evidence>
<feature type="region of interest" description="Disordered" evidence="1">
    <location>
        <begin position="305"/>
        <end position="351"/>
    </location>
</feature>